<dbReference type="InterPro" id="IPR011990">
    <property type="entry name" value="TPR-like_helical_dom_sf"/>
</dbReference>
<dbReference type="SUPFAM" id="SSF58104">
    <property type="entry name" value="Methyl-accepting chemotaxis protein (MCP) signaling domain"/>
    <property type="match status" value="1"/>
</dbReference>
<evidence type="ECO:0000259" key="5">
    <source>
        <dbReference type="PROSITE" id="PS50111"/>
    </source>
</evidence>
<feature type="domain" description="Methyl-accepting transducer" evidence="5">
    <location>
        <begin position="230"/>
        <end position="466"/>
    </location>
</feature>
<protein>
    <submittedName>
        <fullName evidence="7">Methyl-accepting chemotaxis sensory transducer</fullName>
    </submittedName>
</protein>
<dbReference type="Gene3D" id="1.10.287.950">
    <property type="entry name" value="Methyl-accepting chemotaxis protein"/>
    <property type="match status" value="1"/>
</dbReference>
<dbReference type="PROSITE" id="PS50885">
    <property type="entry name" value="HAMP"/>
    <property type="match status" value="2"/>
</dbReference>
<dbReference type="GO" id="GO:0004888">
    <property type="term" value="F:transmembrane signaling receptor activity"/>
    <property type="evidence" value="ECO:0007669"/>
    <property type="project" value="InterPro"/>
</dbReference>
<dbReference type="PANTHER" id="PTHR32089">
    <property type="entry name" value="METHYL-ACCEPTING CHEMOTAXIS PROTEIN MCPB"/>
    <property type="match status" value="1"/>
</dbReference>
<dbReference type="Gene3D" id="1.25.40.10">
    <property type="entry name" value="Tetratricopeptide repeat domain"/>
    <property type="match status" value="1"/>
</dbReference>
<dbReference type="EMBL" id="CP001344">
    <property type="protein sequence ID" value="ACL47051.1"/>
    <property type="molecule type" value="Genomic_DNA"/>
</dbReference>
<accession>B8HM44</accession>
<dbReference type="GO" id="GO:0016020">
    <property type="term" value="C:membrane"/>
    <property type="evidence" value="ECO:0007669"/>
    <property type="project" value="InterPro"/>
</dbReference>
<dbReference type="Pfam" id="PF00015">
    <property type="entry name" value="MCPsignal"/>
    <property type="match status" value="1"/>
</dbReference>
<sequence>MIEGLRAEVKRNPLNCLAKINLAAALVRAGEVEEAQSLYQEVLQQDGTGYLRQIASNALTRLGASPGVLPAGSPSALPQPLRTPLPATSTTVPFPLGRRQKQLMLDLTQLQAATEQFLAGNLAVKATVGADSQLAPLARAFNAMSERINALSLQMAEQEQQRQSDLKSQKQERSRMQESVINLLLDIEGAQRGDLTVRAKVDEGEMGSIADAFNATVRSLREIVVQVQGAADQVQGAALTGETSVQKLSQDAKTQAEEIAAALNSVEQISKSIQSVAQSAQEAAAIARDGLEAAQEGSQTMDLTVGSIENIRTSVADTSKKVKRLAESSQEISKIVSIISGISERTNLLAFNASIEAARAGENGQGFRVVADEVRRLAERVTESTKEIEQLVTTIQQETAEVLQTMEGSTTQVVRGTKLVAQTKQTLQGLAQISQKTDQLLQNISASTVSQAEASQQVNQTMQDVESIAQTTFFESEAVAAAMQSLVTVAEQLQSSVSRFRVN</sequence>
<keyword evidence="1 3" id="KW-0807">Transducer</keyword>
<evidence type="ECO:0000256" key="2">
    <source>
        <dbReference type="ARBA" id="ARBA00029447"/>
    </source>
</evidence>
<dbReference type="SMART" id="SM00304">
    <property type="entry name" value="HAMP"/>
    <property type="match status" value="2"/>
</dbReference>
<feature type="region of interest" description="Disordered" evidence="4">
    <location>
        <begin position="154"/>
        <end position="173"/>
    </location>
</feature>
<dbReference type="GO" id="GO:0007165">
    <property type="term" value="P:signal transduction"/>
    <property type="evidence" value="ECO:0007669"/>
    <property type="project" value="UniProtKB-KW"/>
</dbReference>
<evidence type="ECO:0000256" key="4">
    <source>
        <dbReference type="SAM" id="MobiDB-lite"/>
    </source>
</evidence>
<dbReference type="AlphaFoldDB" id="B8HM44"/>
<dbReference type="PROSITE" id="PS50111">
    <property type="entry name" value="CHEMOTAXIS_TRANSDUC_2"/>
    <property type="match status" value="1"/>
</dbReference>
<dbReference type="STRING" id="395961.Cyan7425_4746"/>
<reference evidence="7" key="1">
    <citation type="submission" date="2009-01" db="EMBL/GenBank/DDBJ databases">
        <title>Complete sequence of chromosome Cyanothece sp. PCC 7425.</title>
        <authorList>
            <consortium name="US DOE Joint Genome Institute"/>
            <person name="Lucas S."/>
            <person name="Copeland A."/>
            <person name="Lapidus A."/>
            <person name="Glavina del Rio T."/>
            <person name="Dalin E."/>
            <person name="Tice H."/>
            <person name="Bruce D."/>
            <person name="Goodwin L."/>
            <person name="Pitluck S."/>
            <person name="Sims D."/>
            <person name="Meineke L."/>
            <person name="Brettin T."/>
            <person name="Detter J.C."/>
            <person name="Han C."/>
            <person name="Larimer F."/>
            <person name="Land M."/>
            <person name="Hauser L."/>
            <person name="Kyrpides N."/>
            <person name="Ovchinnikova G."/>
            <person name="Liberton M."/>
            <person name="Stoeckel J."/>
            <person name="Banerjee A."/>
            <person name="Singh A."/>
            <person name="Page L."/>
            <person name="Sato H."/>
            <person name="Zhao L."/>
            <person name="Sherman L."/>
            <person name="Pakrasi H."/>
            <person name="Richardson P."/>
        </authorList>
    </citation>
    <scope>NUCLEOTIDE SEQUENCE</scope>
    <source>
        <strain evidence="7">PCC 7425</strain>
    </source>
</reference>
<proteinExistence type="inferred from homology"/>
<feature type="domain" description="HAMP" evidence="6">
    <location>
        <begin position="101"/>
        <end position="153"/>
    </location>
</feature>
<evidence type="ECO:0000259" key="6">
    <source>
        <dbReference type="PROSITE" id="PS50885"/>
    </source>
</evidence>
<dbReference type="PANTHER" id="PTHR32089:SF114">
    <property type="entry name" value="METHYL-ACCEPTING CHEMOTAXIS PROTEIN MCPB"/>
    <property type="match status" value="1"/>
</dbReference>
<dbReference type="HOGENOM" id="CLU_541553_0_0_3"/>
<evidence type="ECO:0000313" key="7">
    <source>
        <dbReference type="EMBL" id="ACL47051.1"/>
    </source>
</evidence>
<feature type="domain" description="HAMP" evidence="6">
    <location>
        <begin position="174"/>
        <end position="225"/>
    </location>
</feature>
<feature type="region of interest" description="Disordered" evidence="4">
    <location>
        <begin position="70"/>
        <end position="93"/>
    </location>
</feature>
<dbReference type="InterPro" id="IPR004090">
    <property type="entry name" value="Chemotax_Me-accpt_rcpt"/>
</dbReference>
<dbReference type="CDD" id="cd11386">
    <property type="entry name" value="MCP_signal"/>
    <property type="match status" value="1"/>
</dbReference>
<gene>
    <name evidence="7" type="ordered locus">Cyan7425_4746</name>
</gene>
<dbReference type="PRINTS" id="PR00260">
    <property type="entry name" value="CHEMTRNSDUCR"/>
</dbReference>
<evidence type="ECO:0000256" key="1">
    <source>
        <dbReference type="ARBA" id="ARBA00023224"/>
    </source>
</evidence>
<dbReference type="eggNOG" id="COG0840">
    <property type="taxonomic scope" value="Bacteria"/>
</dbReference>
<comment type="similarity">
    <text evidence="2">Belongs to the methyl-accepting chemotaxis (MCP) protein family.</text>
</comment>
<dbReference type="KEGG" id="cyn:Cyan7425_4746"/>
<dbReference type="OrthoDB" id="419276at2"/>
<dbReference type="FunFam" id="1.10.287.950:FF:000001">
    <property type="entry name" value="Methyl-accepting chemotaxis sensory transducer"/>
    <property type="match status" value="1"/>
</dbReference>
<organism evidence="7">
    <name type="scientific">Cyanothece sp. (strain PCC 7425 / ATCC 29141)</name>
    <dbReference type="NCBI Taxonomy" id="395961"/>
    <lineage>
        <taxon>Bacteria</taxon>
        <taxon>Bacillati</taxon>
        <taxon>Cyanobacteriota</taxon>
        <taxon>Cyanophyceae</taxon>
        <taxon>Gomontiellales</taxon>
        <taxon>Cyanothecaceae</taxon>
        <taxon>Cyanothece</taxon>
    </lineage>
</organism>
<dbReference type="SMART" id="SM00283">
    <property type="entry name" value="MA"/>
    <property type="match status" value="1"/>
</dbReference>
<evidence type="ECO:0000256" key="3">
    <source>
        <dbReference type="PROSITE-ProRule" id="PRU00284"/>
    </source>
</evidence>
<dbReference type="GO" id="GO:0006935">
    <property type="term" value="P:chemotaxis"/>
    <property type="evidence" value="ECO:0007669"/>
    <property type="project" value="InterPro"/>
</dbReference>
<dbReference type="CDD" id="cd06225">
    <property type="entry name" value="HAMP"/>
    <property type="match status" value="1"/>
</dbReference>
<name>B8HM44_CYAP4</name>
<dbReference type="InterPro" id="IPR004089">
    <property type="entry name" value="MCPsignal_dom"/>
</dbReference>
<dbReference type="Pfam" id="PF00672">
    <property type="entry name" value="HAMP"/>
    <property type="match status" value="1"/>
</dbReference>
<dbReference type="InterPro" id="IPR003660">
    <property type="entry name" value="HAMP_dom"/>
</dbReference>
<feature type="compositionally biased region" description="Basic and acidic residues" evidence="4">
    <location>
        <begin position="159"/>
        <end position="173"/>
    </location>
</feature>